<dbReference type="RefSeq" id="WP_069567211.1">
    <property type="nucleotide sequence ID" value="NZ_CP017157.1"/>
</dbReference>
<feature type="region of interest" description="Disordered" evidence="1">
    <location>
        <begin position="156"/>
        <end position="176"/>
    </location>
</feature>
<feature type="transmembrane region" description="Helical" evidence="2">
    <location>
        <begin position="41"/>
        <end position="61"/>
    </location>
</feature>
<dbReference type="KEGG" id="slc:SL103_03175"/>
<dbReference type="EMBL" id="CP017157">
    <property type="protein sequence ID" value="AOP45376.1"/>
    <property type="molecule type" value="Genomic_DNA"/>
</dbReference>
<feature type="region of interest" description="Disordered" evidence="1">
    <location>
        <begin position="1"/>
        <end position="31"/>
    </location>
</feature>
<keyword evidence="2" id="KW-0812">Transmembrane</keyword>
<dbReference type="AlphaFoldDB" id="A0A1D7VF37"/>
<organism evidence="3 4">
    <name type="scientific">Streptomyces lydicus</name>
    <dbReference type="NCBI Taxonomy" id="47763"/>
    <lineage>
        <taxon>Bacteria</taxon>
        <taxon>Bacillati</taxon>
        <taxon>Actinomycetota</taxon>
        <taxon>Actinomycetes</taxon>
        <taxon>Kitasatosporales</taxon>
        <taxon>Streptomycetaceae</taxon>
        <taxon>Streptomyces</taxon>
    </lineage>
</organism>
<evidence type="ECO:0000256" key="1">
    <source>
        <dbReference type="SAM" id="MobiDB-lite"/>
    </source>
</evidence>
<evidence type="ECO:0000313" key="3">
    <source>
        <dbReference type="EMBL" id="AOP45376.1"/>
    </source>
</evidence>
<feature type="transmembrane region" description="Helical" evidence="2">
    <location>
        <begin position="126"/>
        <end position="148"/>
    </location>
</feature>
<feature type="transmembrane region" description="Helical" evidence="2">
    <location>
        <begin position="104"/>
        <end position="120"/>
    </location>
</feature>
<keyword evidence="4" id="KW-1185">Reference proteome</keyword>
<feature type="compositionally biased region" description="Basic residues" evidence="1">
    <location>
        <begin position="1"/>
        <end position="11"/>
    </location>
</feature>
<protein>
    <submittedName>
        <fullName evidence="3">Uncharacterized protein</fullName>
    </submittedName>
</protein>
<gene>
    <name evidence="3" type="ORF">SL103_03175</name>
</gene>
<feature type="transmembrane region" description="Helical" evidence="2">
    <location>
        <begin position="73"/>
        <end position="92"/>
    </location>
</feature>
<evidence type="ECO:0000256" key="2">
    <source>
        <dbReference type="SAM" id="Phobius"/>
    </source>
</evidence>
<sequence>MDQHTHHRAARSHGTVETEHGATRARPAEQPSRLAALADRVPATVSLPVIAALAFGCFTIFRTHSAGIKGGQAVLYGLAAAVVTGALGLVLAHFQSSMLTETRALAYGALFGCAVGWNYSLGGESVLSSVGFGLGMGAAMFVTSLYVFRGHRVREPHGEHRPHKEHHARHLPVPTH</sequence>
<dbReference type="OrthoDB" id="4325203at2"/>
<keyword evidence="2" id="KW-0472">Membrane</keyword>
<evidence type="ECO:0000313" key="4">
    <source>
        <dbReference type="Proteomes" id="UP000094094"/>
    </source>
</evidence>
<keyword evidence="2" id="KW-1133">Transmembrane helix</keyword>
<name>A0A1D7VF37_9ACTN</name>
<dbReference type="Proteomes" id="UP000094094">
    <property type="component" value="Chromosome"/>
</dbReference>
<feature type="compositionally biased region" description="Basic residues" evidence="1">
    <location>
        <begin position="160"/>
        <end position="170"/>
    </location>
</feature>
<reference evidence="3 4" key="1">
    <citation type="submission" date="2016-09" db="EMBL/GenBank/DDBJ databases">
        <title>Complete genome sequencing of Streptomyces lydicus 103 and metabolic pathways analysis of antibiotic biosynthesis.</title>
        <authorList>
            <person name="Jia N."/>
            <person name="Ding M.-Z."/>
            <person name="Gao F."/>
            <person name="Yuan Y.-J."/>
        </authorList>
    </citation>
    <scope>NUCLEOTIDE SEQUENCE [LARGE SCALE GENOMIC DNA]</scope>
    <source>
        <strain evidence="3 4">103</strain>
    </source>
</reference>
<proteinExistence type="predicted"/>
<accession>A0A1D7VF37</accession>